<keyword evidence="2" id="KW-1185">Reference proteome</keyword>
<dbReference type="Proteomes" id="UP001595765">
    <property type="component" value="Unassembled WGS sequence"/>
</dbReference>
<gene>
    <name evidence="1" type="ORF">ACFO3J_32385</name>
</gene>
<evidence type="ECO:0000313" key="1">
    <source>
        <dbReference type="EMBL" id="MFC4036115.1"/>
    </source>
</evidence>
<protein>
    <recommendedName>
        <fullName evidence="3">DUF397 domain-containing protein</fullName>
    </recommendedName>
</protein>
<dbReference type="RefSeq" id="WP_386437253.1">
    <property type="nucleotide sequence ID" value="NZ_JBHSBB010000036.1"/>
</dbReference>
<proteinExistence type="predicted"/>
<accession>A0ABV8HZ35</accession>
<name>A0ABV8HZ35_9ACTN</name>
<reference evidence="2" key="1">
    <citation type="journal article" date="2019" name="Int. J. Syst. Evol. Microbiol.">
        <title>The Global Catalogue of Microorganisms (GCM) 10K type strain sequencing project: providing services to taxonomists for standard genome sequencing and annotation.</title>
        <authorList>
            <consortium name="The Broad Institute Genomics Platform"/>
            <consortium name="The Broad Institute Genome Sequencing Center for Infectious Disease"/>
            <person name="Wu L."/>
            <person name="Ma J."/>
        </authorList>
    </citation>
    <scope>NUCLEOTIDE SEQUENCE [LARGE SCALE GENOMIC DNA]</scope>
    <source>
        <strain evidence="2">CGMCC 4.7237</strain>
    </source>
</reference>
<evidence type="ECO:0000313" key="2">
    <source>
        <dbReference type="Proteomes" id="UP001595765"/>
    </source>
</evidence>
<sequence length="48" mass="5324">MALKPASGKAVFLRRSQEWSITRMSAGKGAWNVHSMESLLKARQRGHG</sequence>
<comment type="caution">
    <text evidence="1">The sequence shown here is derived from an EMBL/GenBank/DDBJ whole genome shotgun (WGS) entry which is preliminary data.</text>
</comment>
<dbReference type="EMBL" id="JBHSBB010000036">
    <property type="protein sequence ID" value="MFC4036115.1"/>
    <property type="molecule type" value="Genomic_DNA"/>
</dbReference>
<evidence type="ECO:0008006" key="3">
    <source>
        <dbReference type="Google" id="ProtNLM"/>
    </source>
</evidence>
<organism evidence="1 2">
    <name type="scientific">Streptomyces polygonati</name>
    <dbReference type="NCBI Taxonomy" id="1617087"/>
    <lineage>
        <taxon>Bacteria</taxon>
        <taxon>Bacillati</taxon>
        <taxon>Actinomycetota</taxon>
        <taxon>Actinomycetes</taxon>
        <taxon>Kitasatosporales</taxon>
        <taxon>Streptomycetaceae</taxon>
        <taxon>Streptomyces</taxon>
    </lineage>
</organism>